<evidence type="ECO:0000313" key="4">
    <source>
        <dbReference type="EMBL" id="KAF3765315.1"/>
    </source>
</evidence>
<keyword evidence="2" id="KW-0560">Oxidoreductase</keyword>
<dbReference type="Pfam" id="PF23114">
    <property type="entry name" value="NAD-bd_HRPKS_sdrA"/>
    <property type="match status" value="1"/>
</dbReference>
<keyword evidence="1" id="KW-0808">Transferase</keyword>
<dbReference type="GO" id="GO:0016740">
    <property type="term" value="F:transferase activity"/>
    <property type="evidence" value="ECO:0007669"/>
    <property type="project" value="UniProtKB-KW"/>
</dbReference>
<proteinExistence type="predicted"/>
<dbReference type="PANTHER" id="PTHR45681">
    <property type="entry name" value="POLYKETIDE SYNTHASE 44-RELATED"/>
    <property type="match status" value="1"/>
</dbReference>
<dbReference type="Pfam" id="PF08242">
    <property type="entry name" value="Methyltransf_12"/>
    <property type="match status" value="1"/>
</dbReference>
<dbReference type="InterPro" id="IPR057326">
    <property type="entry name" value="KR_dom"/>
</dbReference>
<dbReference type="PANTHER" id="PTHR45681:SF6">
    <property type="entry name" value="POLYKETIDE SYNTHASE 37"/>
    <property type="match status" value="1"/>
</dbReference>
<dbReference type="InterPro" id="IPR029063">
    <property type="entry name" value="SAM-dependent_MTases_sf"/>
</dbReference>
<protein>
    <recommendedName>
        <fullName evidence="3">Ketoreductase domain-containing protein</fullName>
    </recommendedName>
</protein>
<name>A0A9P4Y373_CRYP1</name>
<dbReference type="InterPro" id="IPR050444">
    <property type="entry name" value="Polyketide_Synthase"/>
</dbReference>
<gene>
    <name evidence="4" type="ORF">M406DRAFT_67771</name>
</gene>
<dbReference type="GO" id="GO:0016491">
    <property type="term" value="F:oxidoreductase activity"/>
    <property type="evidence" value="ECO:0007669"/>
    <property type="project" value="UniProtKB-KW"/>
</dbReference>
<sequence>MSDATYVEQRVGGNTLTPAPDHLKMKVPSICFTLDWDVDVDLLEPEEFDEVFPDSACKANTSTPIEKLEEVSFYYVEAALAELTEDNVAAMDPLHKLFLAWMQQQVDRAHAGTLRYCKPSWLSATPEQKDAAIAFCKDSGTDGQILCHMGANLTRVMRKEVDPLDLLSQDGLQLSLSYDLISDYVHKLSHKHPDLEILEINSGTGGVSRSVLKKLGGHHGVTPRFAHYTRTDVSSRLLEKAQETLEDYGSLISFKKLDLGQDAATQGFETGSYDLVVVTIRACEDIDTTLRHIRKLLKRDGKLAVVDITNNLMRPTIIFGTLPSWWLGTSGHRSQDEWDELLKETGFSGIQTCRSNYANVEDRSCTIIISAAVEVNKTSHTNAAILPTLLVVPKENSTTANLILQKITENTKGPVQSVGLGSIPDTTGKVCVFLTEIERPMMDTVDEEEFQAVKQAIIKSNGVLWIGRGGAIESPIPESNLITGLGRTIRRENAGIKFVTLNLDLNSPPEKAADIAQRLFSRTMTHIEETRSQDFEYASRNGQVLIPRIMEDTQTNSFIAKDSVVDSLMELNKDASYLLVGGLGGLGRSLGAWMASHGARHLIFLSRSGAERPDAQEAVNALNAMGVHVAVYKCDVSNQASLEKTIQQCRDEMPPIKGVIHGGMVLRNSTFHKMGYSNWEQTLQPKVSGTNNLCRAFSGHETTTLDFFIILSSSVGVIGNYGQGNYAASSTFQDAIAHHYASSPNGLPIVTIDLGMILGAGYVAENSNAAAILKKLGIMGISQAQFLSIIKATIMEPRRARPRCQIMTGLGTKAMVSEDGSWDDGEEYKVPFYFQDTKFSHLLQVDRRMTTIIRHINST</sequence>
<dbReference type="Gene3D" id="3.40.50.150">
    <property type="entry name" value="Vaccinia Virus protein VP39"/>
    <property type="match status" value="1"/>
</dbReference>
<evidence type="ECO:0000256" key="2">
    <source>
        <dbReference type="ARBA" id="ARBA00023002"/>
    </source>
</evidence>
<dbReference type="SMART" id="SM00822">
    <property type="entry name" value="PKS_KR"/>
    <property type="match status" value="1"/>
</dbReference>
<dbReference type="RefSeq" id="XP_040776276.1">
    <property type="nucleotide sequence ID" value="XM_040925094.1"/>
</dbReference>
<dbReference type="SUPFAM" id="SSF51735">
    <property type="entry name" value="NAD(P)-binding Rossmann-fold domains"/>
    <property type="match status" value="1"/>
</dbReference>
<dbReference type="InterPro" id="IPR036291">
    <property type="entry name" value="NAD(P)-bd_dom_sf"/>
</dbReference>
<dbReference type="InterPro" id="IPR056501">
    <property type="entry name" value="NAD-bd_HRPKS_sdrA"/>
</dbReference>
<dbReference type="Proteomes" id="UP000803844">
    <property type="component" value="Unassembled WGS sequence"/>
</dbReference>
<dbReference type="CDD" id="cd02440">
    <property type="entry name" value="AdoMet_MTases"/>
    <property type="match status" value="1"/>
</dbReference>
<dbReference type="GeneID" id="63842223"/>
<feature type="domain" description="Ketoreductase" evidence="3">
    <location>
        <begin position="575"/>
        <end position="760"/>
    </location>
</feature>
<dbReference type="InterPro" id="IPR013968">
    <property type="entry name" value="PKS_KR"/>
</dbReference>
<evidence type="ECO:0000256" key="1">
    <source>
        <dbReference type="ARBA" id="ARBA00022679"/>
    </source>
</evidence>
<dbReference type="Pfam" id="PF08659">
    <property type="entry name" value="KR"/>
    <property type="match status" value="1"/>
</dbReference>
<evidence type="ECO:0000259" key="3">
    <source>
        <dbReference type="SMART" id="SM00822"/>
    </source>
</evidence>
<evidence type="ECO:0000313" key="5">
    <source>
        <dbReference type="Proteomes" id="UP000803844"/>
    </source>
</evidence>
<dbReference type="EMBL" id="MU032347">
    <property type="protein sequence ID" value="KAF3765315.1"/>
    <property type="molecule type" value="Genomic_DNA"/>
</dbReference>
<reference evidence="4" key="1">
    <citation type="journal article" date="2020" name="Phytopathology">
        <title>Genome sequence of the chestnut blight fungus Cryphonectria parasitica EP155: A fundamental resource for an archetypical invasive plant pathogen.</title>
        <authorList>
            <person name="Crouch J.A."/>
            <person name="Dawe A."/>
            <person name="Aerts A."/>
            <person name="Barry K."/>
            <person name="Churchill A.C.L."/>
            <person name="Grimwood J."/>
            <person name="Hillman B."/>
            <person name="Milgroom M.G."/>
            <person name="Pangilinan J."/>
            <person name="Smith M."/>
            <person name="Salamov A."/>
            <person name="Schmutz J."/>
            <person name="Yadav J."/>
            <person name="Grigoriev I.V."/>
            <person name="Nuss D."/>
        </authorList>
    </citation>
    <scope>NUCLEOTIDE SEQUENCE</scope>
    <source>
        <strain evidence="4">EP155</strain>
    </source>
</reference>
<keyword evidence="5" id="KW-1185">Reference proteome</keyword>
<comment type="caution">
    <text evidence="4">The sequence shown here is derived from an EMBL/GenBank/DDBJ whole genome shotgun (WGS) entry which is preliminary data.</text>
</comment>
<dbReference type="InterPro" id="IPR013217">
    <property type="entry name" value="Methyltransf_12"/>
</dbReference>
<organism evidence="4 5">
    <name type="scientific">Cryphonectria parasitica (strain ATCC 38755 / EP155)</name>
    <dbReference type="NCBI Taxonomy" id="660469"/>
    <lineage>
        <taxon>Eukaryota</taxon>
        <taxon>Fungi</taxon>
        <taxon>Dikarya</taxon>
        <taxon>Ascomycota</taxon>
        <taxon>Pezizomycotina</taxon>
        <taxon>Sordariomycetes</taxon>
        <taxon>Sordariomycetidae</taxon>
        <taxon>Diaporthales</taxon>
        <taxon>Cryphonectriaceae</taxon>
        <taxon>Cryphonectria-Endothia species complex</taxon>
        <taxon>Cryphonectria</taxon>
    </lineage>
</organism>
<dbReference type="SUPFAM" id="SSF53335">
    <property type="entry name" value="S-adenosyl-L-methionine-dependent methyltransferases"/>
    <property type="match status" value="1"/>
</dbReference>
<dbReference type="AlphaFoldDB" id="A0A9P4Y373"/>
<accession>A0A9P4Y373</accession>
<dbReference type="Gene3D" id="3.40.50.720">
    <property type="entry name" value="NAD(P)-binding Rossmann-like Domain"/>
    <property type="match status" value="1"/>
</dbReference>
<dbReference type="OrthoDB" id="329835at2759"/>